<dbReference type="GO" id="GO:0005886">
    <property type="term" value="C:plasma membrane"/>
    <property type="evidence" value="ECO:0007669"/>
    <property type="project" value="TreeGrafter"/>
</dbReference>
<dbReference type="PANTHER" id="PTHR11506">
    <property type="entry name" value="LYSOSOME-ASSOCIATED MEMBRANE GLYCOPROTEIN"/>
    <property type="match status" value="1"/>
</dbReference>
<protein>
    <submittedName>
        <fullName evidence="9">Lysosome-associated membrane glycoprotein (Lamp)/CD68,domain-containing protein</fullName>
    </submittedName>
</protein>
<name>C1LHE3_SCHJA</name>
<keyword evidence="2 7" id="KW-0812">Transmembrane</keyword>
<dbReference type="GO" id="GO:0031902">
    <property type="term" value="C:late endosome membrane"/>
    <property type="evidence" value="ECO:0007669"/>
    <property type="project" value="TreeGrafter"/>
</dbReference>
<dbReference type="AlphaFoldDB" id="C1LHE3"/>
<feature type="chain" id="PRO_5002911702" evidence="8">
    <location>
        <begin position="25"/>
        <end position="302"/>
    </location>
</feature>
<keyword evidence="4 7" id="KW-1133">Transmembrane helix</keyword>
<organism evidence="9">
    <name type="scientific">Schistosoma japonicum</name>
    <name type="common">Blood fluke</name>
    <dbReference type="NCBI Taxonomy" id="6182"/>
    <lineage>
        <taxon>Eukaryota</taxon>
        <taxon>Metazoa</taxon>
        <taxon>Spiralia</taxon>
        <taxon>Lophotrochozoa</taxon>
        <taxon>Platyhelminthes</taxon>
        <taxon>Trematoda</taxon>
        <taxon>Digenea</taxon>
        <taxon>Strigeidida</taxon>
        <taxon>Schistosomatoidea</taxon>
        <taxon>Schistosomatidae</taxon>
        <taxon>Schistosoma</taxon>
    </lineage>
</organism>
<reference evidence="9" key="2">
    <citation type="submission" date="2009-03" db="EMBL/GenBank/DDBJ databases">
        <authorList>
            <person name="Gang L."/>
        </authorList>
    </citation>
    <scope>NUCLEOTIDE SEQUENCE</scope>
    <source>
        <strain evidence="9">Anhui</strain>
    </source>
</reference>
<feature type="signal peptide" evidence="8">
    <location>
        <begin position="1"/>
        <end position="24"/>
    </location>
</feature>
<dbReference type="InterPro" id="IPR002000">
    <property type="entry name" value="Lysosome-assoc_membr_glycop"/>
</dbReference>
<proteinExistence type="evidence at transcript level"/>
<evidence type="ECO:0000256" key="1">
    <source>
        <dbReference type="ARBA" id="ARBA00004251"/>
    </source>
</evidence>
<dbReference type="PANTHER" id="PTHR11506:SF35">
    <property type="entry name" value="LYSOSOME-ASSOCIATED MEMBRANE GLYCOPROTEIN 5"/>
    <property type="match status" value="1"/>
</dbReference>
<evidence type="ECO:0000313" key="9">
    <source>
        <dbReference type="EMBL" id="CAX74121.1"/>
    </source>
</evidence>
<feature type="transmembrane region" description="Helical" evidence="7">
    <location>
        <begin position="250"/>
        <end position="276"/>
    </location>
</feature>
<evidence type="ECO:0000256" key="4">
    <source>
        <dbReference type="ARBA" id="ARBA00022989"/>
    </source>
</evidence>
<comment type="subcellular location">
    <subcellularLocation>
        <location evidence="1">Cell membrane</location>
        <topology evidence="1">Single-pass type I membrane protein</topology>
    </subcellularLocation>
</comment>
<keyword evidence="5 7" id="KW-0472">Membrane</keyword>
<dbReference type="GO" id="GO:0005765">
    <property type="term" value="C:lysosomal membrane"/>
    <property type="evidence" value="ECO:0007669"/>
    <property type="project" value="TreeGrafter"/>
</dbReference>
<evidence type="ECO:0000256" key="3">
    <source>
        <dbReference type="ARBA" id="ARBA00022729"/>
    </source>
</evidence>
<dbReference type="GO" id="GO:0072594">
    <property type="term" value="P:establishment of protein localization to organelle"/>
    <property type="evidence" value="ECO:0007669"/>
    <property type="project" value="TreeGrafter"/>
</dbReference>
<dbReference type="Gene3D" id="2.40.160.110">
    <property type="match status" value="1"/>
</dbReference>
<evidence type="ECO:0000256" key="2">
    <source>
        <dbReference type="ARBA" id="ARBA00022692"/>
    </source>
</evidence>
<reference evidence="9" key="1">
    <citation type="journal article" date="2009" name="Nature">
        <title>The Schistosoma japonicum genome reveals features of host-parasite interplay.</title>
        <authorList>
            <person name="Liu F."/>
            <person name="Zhou Y."/>
            <person name="Wang Z.Q."/>
            <person name="Lu G."/>
            <person name="Zheng H."/>
            <person name="Brindley P.J."/>
            <person name="McManus D.P."/>
            <person name="Blair D."/>
            <person name="Zhang Q.H."/>
            <person name="Zhong Y."/>
            <person name="Wang S."/>
            <person name="Han Z.G."/>
            <person name="Chen Z."/>
        </authorList>
    </citation>
    <scope>NUCLEOTIDE SEQUENCE</scope>
    <source>
        <strain evidence="9">Anhui</strain>
    </source>
</reference>
<evidence type="ECO:0000256" key="5">
    <source>
        <dbReference type="ARBA" id="ARBA00023136"/>
    </source>
</evidence>
<dbReference type="EMBL" id="FN318392">
    <property type="protein sequence ID" value="CAX74121.1"/>
    <property type="molecule type" value="mRNA"/>
</dbReference>
<sequence length="302" mass="34078">MSTFCKQLLLLSFFLSLYNSVVHSRNESNEPDTAKAASFKVNGCLLLSALMKIHITKSSSDEISESVFTTYINSTNAKSVNSSGICMNSTGEEYNVLNLDWQPIDSIGNWSISFNFSQTQPAYYGLTSVYLSYWLDKWGPLNASTDKSLFSCAIGSSFICVSEQTFELKDKSSNSTNIRFTFSQFQVEAFRSNSTDNNTFTGPTTSCSADYVPTKVIPIVVGVLLVIMIAAALIAFIISSRRRQVGYEEILYIYIYIYIYMNRQNFLLVSYLINILRSDNCSMISLLRLCYFSFTLLFELFL</sequence>
<accession>C1LHE3</accession>
<feature type="transmembrane region" description="Helical" evidence="7">
    <location>
        <begin position="216"/>
        <end position="238"/>
    </location>
</feature>
<evidence type="ECO:0000256" key="7">
    <source>
        <dbReference type="SAM" id="Phobius"/>
    </source>
</evidence>
<evidence type="ECO:0000256" key="8">
    <source>
        <dbReference type="SAM" id="SignalP"/>
    </source>
</evidence>
<keyword evidence="6" id="KW-0325">Glycoprotein</keyword>
<evidence type="ECO:0000256" key="6">
    <source>
        <dbReference type="ARBA" id="ARBA00023180"/>
    </source>
</evidence>
<keyword evidence="3 8" id="KW-0732">Signal</keyword>